<dbReference type="InterPro" id="IPR053714">
    <property type="entry name" value="Iso_Racemase_Enz_sf"/>
</dbReference>
<organism evidence="2 3">
    <name type="scientific">Pigmentiphaga soli</name>
    <dbReference type="NCBI Taxonomy" id="1007095"/>
    <lineage>
        <taxon>Bacteria</taxon>
        <taxon>Pseudomonadati</taxon>
        <taxon>Pseudomonadota</taxon>
        <taxon>Betaproteobacteria</taxon>
        <taxon>Burkholderiales</taxon>
        <taxon>Alcaligenaceae</taxon>
        <taxon>Pigmentiphaga</taxon>
    </lineage>
</organism>
<dbReference type="PANTHER" id="PTHR40267">
    <property type="entry name" value="BLR3294 PROTEIN"/>
    <property type="match status" value="1"/>
</dbReference>
<comment type="caution">
    <text evidence="2">The sequence shown here is derived from an EMBL/GenBank/DDBJ whole genome shotgun (WGS) entry which is preliminary data.</text>
</comment>
<dbReference type="RefSeq" id="WP_345251987.1">
    <property type="nucleotide sequence ID" value="NZ_BAABFO010000031.1"/>
</dbReference>
<evidence type="ECO:0000313" key="3">
    <source>
        <dbReference type="Proteomes" id="UP001501671"/>
    </source>
</evidence>
<dbReference type="Gene3D" id="3.30.450.40">
    <property type="match status" value="1"/>
</dbReference>
<gene>
    <name evidence="2" type="ORF">GCM10023144_43130</name>
</gene>
<dbReference type="EMBL" id="BAABFO010000031">
    <property type="protein sequence ID" value="GAA4341888.1"/>
    <property type="molecule type" value="Genomic_DNA"/>
</dbReference>
<feature type="domain" description="GAF" evidence="1">
    <location>
        <begin position="257"/>
        <end position="389"/>
    </location>
</feature>
<sequence>MRKRLLSRDGLGSLKKIGFITPSSNTALEPLTAMMFEPVGDLVSVHCARLSVRTLTLDPADVGQFQTDSMLAAARLLADAEVDAIIWNGTSGAWSGEGLDIDREICESITRHTGIAASTSSLAQVEAFRKYGVRRYGLAVPYVEGPTAKMLASYEKEGFHGIRQARLDETVNVRVGRTTFERLRQLLRDADHPEADCLMVGCTNLPATVLLDEMEHELGKPVLDSIAVTAWHALAMAGVDRPIHGWGMLLRDHPVINALQEVMQELLHECKASRTTIRLDVPEHNIHCDDVYAEATAPGVAPLKLDSSLNQRSLGTVRWLEANRRLLVQDDCVNSEVPPPAALMNVYGVKAQVLGPILAGDHMMGWISVHHIPGTRTWTDTELNALERALKRARSILEQASWLKAQA</sequence>
<dbReference type="Proteomes" id="UP001501671">
    <property type="component" value="Unassembled WGS sequence"/>
</dbReference>
<protein>
    <submittedName>
        <fullName evidence="2">Aspartate/glutamate racemase family protein</fullName>
    </submittedName>
</protein>
<dbReference type="InterPro" id="IPR003018">
    <property type="entry name" value="GAF"/>
</dbReference>
<dbReference type="InterPro" id="IPR026286">
    <property type="entry name" value="MaiA/AMDase"/>
</dbReference>
<dbReference type="Pfam" id="PF17645">
    <property type="entry name" value="Amdase"/>
    <property type="match status" value="1"/>
</dbReference>
<dbReference type="Gene3D" id="3.40.50.12500">
    <property type="match status" value="1"/>
</dbReference>
<evidence type="ECO:0000313" key="2">
    <source>
        <dbReference type="EMBL" id="GAA4341888.1"/>
    </source>
</evidence>
<proteinExistence type="predicted"/>
<reference evidence="3" key="1">
    <citation type="journal article" date="2019" name="Int. J. Syst. Evol. Microbiol.">
        <title>The Global Catalogue of Microorganisms (GCM) 10K type strain sequencing project: providing services to taxonomists for standard genome sequencing and annotation.</title>
        <authorList>
            <consortium name="The Broad Institute Genomics Platform"/>
            <consortium name="The Broad Institute Genome Sequencing Center for Infectious Disease"/>
            <person name="Wu L."/>
            <person name="Ma J."/>
        </authorList>
    </citation>
    <scope>NUCLEOTIDE SEQUENCE [LARGE SCALE GENOMIC DNA]</scope>
    <source>
        <strain evidence="3">JCM 17666</strain>
    </source>
</reference>
<evidence type="ECO:0000259" key="1">
    <source>
        <dbReference type="Pfam" id="PF01590"/>
    </source>
</evidence>
<accession>A0ABP8HNJ3</accession>
<dbReference type="Pfam" id="PF01590">
    <property type="entry name" value="GAF"/>
    <property type="match status" value="1"/>
</dbReference>
<dbReference type="PANTHER" id="PTHR40267:SF1">
    <property type="entry name" value="BLR3294 PROTEIN"/>
    <property type="match status" value="1"/>
</dbReference>
<name>A0ABP8HNJ3_9BURK</name>
<keyword evidence="3" id="KW-1185">Reference proteome</keyword>
<dbReference type="InterPro" id="IPR029016">
    <property type="entry name" value="GAF-like_dom_sf"/>
</dbReference>
<dbReference type="SUPFAM" id="SSF55781">
    <property type="entry name" value="GAF domain-like"/>
    <property type="match status" value="1"/>
</dbReference>